<dbReference type="AlphaFoldDB" id="A0A829X6P8"/>
<dbReference type="PANTHER" id="PTHR32309:SF13">
    <property type="entry name" value="FERRIC ENTEROBACTIN TRANSPORT PROTEIN FEPE"/>
    <property type="match status" value="1"/>
</dbReference>
<accession>A0A829X6P8</accession>
<comment type="caution">
    <text evidence="2">The sequence shown here is derived from an EMBL/GenBank/DDBJ whole genome shotgun (WGS) entry which is preliminary data.</text>
</comment>
<dbReference type="GO" id="GO:0005886">
    <property type="term" value="C:plasma membrane"/>
    <property type="evidence" value="ECO:0007669"/>
    <property type="project" value="TreeGrafter"/>
</dbReference>
<evidence type="ECO:0000313" key="2">
    <source>
        <dbReference type="EMBL" id="GEM18527.1"/>
    </source>
</evidence>
<proteinExistence type="predicted"/>
<dbReference type="PANTHER" id="PTHR32309">
    <property type="entry name" value="TYROSINE-PROTEIN KINASE"/>
    <property type="match status" value="1"/>
</dbReference>
<feature type="transmembrane region" description="Helical" evidence="1">
    <location>
        <begin position="68"/>
        <end position="86"/>
    </location>
</feature>
<dbReference type="InterPro" id="IPR050445">
    <property type="entry name" value="Bact_polysacc_biosynth/exp"/>
</dbReference>
<feature type="transmembrane region" description="Helical" evidence="1">
    <location>
        <begin position="393"/>
        <end position="417"/>
    </location>
</feature>
<reference evidence="2 3" key="1">
    <citation type="submission" date="2013-04" db="EMBL/GenBank/DDBJ databases">
        <title>Gluconobacter oxydans NBRC 3293 whole genome sequence.</title>
        <authorList>
            <person name="Matsutani M."/>
            <person name="Yakushi T."/>
            <person name="Matsushita K."/>
        </authorList>
    </citation>
    <scope>NUCLEOTIDE SEQUENCE [LARGE SCALE GENOMIC DNA]</scope>
    <source>
        <strain evidence="2 3">NBRC 3293</strain>
    </source>
</reference>
<dbReference type="EMBL" id="BARJ01000016">
    <property type="protein sequence ID" value="GEM18527.1"/>
    <property type="molecule type" value="Genomic_DNA"/>
</dbReference>
<keyword evidence="1" id="KW-1133">Transmembrane helix</keyword>
<protein>
    <submittedName>
        <fullName evidence="2">Capsule polysaccharide export inner-membrane protein CtrB</fullName>
    </submittedName>
</protein>
<gene>
    <name evidence="2" type="ORF">NBRC3293_3024</name>
</gene>
<keyword evidence="1" id="KW-0472">Membrane</keyword>
<keyword evidence="1" id="KW-0812">Transmembrane</keyword>
<evidence type="ECO:0000256" key="1">
    <source>
        <dbReference type="SAM" id="Phobius"/>
    </source>
</evidence>
<evidence type="ECO:0000313" key="3">
    <source>
        <dbReference type="Proteomes" id="UP000484858"/>
    </source>
</evidence>
<sequence length="423" mass="47603">MNSAPSRSKLRMFVYVDPYLPVALPKSLRQFRRMNRVSFSLRRNLTEISMDEPRRPTKVMAWIKRRSIFLGVVMFPTLIAAGYYGLIASPQYLSQAEFVVRGQASQTPGMLAGLLSPSGGGGSEDTYAVQDYVTSRDAAHLLIQTQDLKDVYDTPNADIIARFPNFYSGKTFEHFFSYYKKHVKAELDTTTGLSTLQVRTFNARDSQRIAKALLTAAEQLVNEMNARQRQNMISASLREREAAIARLKAVNNKIDSYRNQTVMIDPQRQSQPLLKDIAGLETMRMTTRVQLEQLRKSTPNSPLIPVLTRRMSALDLEISQSSKKVAGDDNNSFIPKISGYEDLIFQRQLIEREVSTADAALDAARIQADRQQLYLDEVTQPDLPDYAAYPRSIANIAIVFATMLSIYLMGALIIAGAREHKSV</sequence>
<dbReference type="GO" id="GO:0004713">
    <property type="term" value="F:protein tyrosine kinase activity"/>
    <property type="evidence" value="ECO:0007669"/>
    <property type="project" value="TreeGrafter"/>
</dbReference>
<dbReference type="Proteomes" id="UP000484858">
    <property type="component" value="Unassembled WGS sequence"/>
</dbReference>
<organism evidence="2 3">
    <name type="scientific">Gluconobacter oxydans NBRC 3293</name>
    <dbReference type="NCBI Taxonomy" id="1315969"/>
    <lineage>
        <taxon>Bacteria</taxon>
        <taxon>Pseudomonadati</taxon>
        <taxon>Pseudomonadota</taxon>
        <taxon>Alphaproteobacteria</taxon>
        <taxon>Acetobacterales</taxon>
        <taxon>Acetobacteraceae</taxon>
        <taxon>Gluconobacter</taxon>
    </lineage>
</organism>
<name>A0A829X6P8_GLUOY</name>